<evidence type="ECO:0000256" key="10">
    <source>
        <dbReference type="ARBA" id="ARBA00023004"/>
    </source>
</evidence>
<evidence type="ECO:0000256" key="4">
    <source>
        <dbReference type="ARBA" id="ARBA00010617"/>
    </source>
</evidence>
<dbReference type="InterPro" id="IPR001128">
    <property type="entry name" value="Cyt_P450"/>
</dbReference>
<dbReference type="EMBL" id="JAXCGZ010011425">
    <property type="protein sequence ID" value="KAK7074868.1"/>
    <property type="molecule type" value="Genomic_DNA"/>
</dbReference>
<keyword evidence="8" id="KW-0492">Microsome</keyword>
<keyword evidence="12" id="KW-0472">Membrane</keyword>
<evidence type="ECO:0000313" key="15">
    <source>
        <dbReference type="EMBL" id="KAK7074868.1"/>
    </source>
</evidence>
<evidence type="ECO:0000256" key="3">
    <source>
        <dbReference type="ARBA" id="ARBA00004406"/>
    </source>
</evidence>
<dbReference type="GO" id="GO:0005506">
    <property type="term" value="F:iron ion binding"/>
    <property type="evidence" value="ECO:0007669"/>
    <property type="project" value="InterPro"/>
</dbReference>
<evidence type="ECO:0000256" key="12">
    <source>
        <dbReference type="ARBA" id="ARBA00023136"/>
    </source>
</evidence>
<organism evidence="15 16">
    <name type="scientific">Halocaridina rubra</name>
    <name type="common">Hawaiian red shrimp</name>
    <dbReference type="NCBI Taxonomy" id="373956"/>
    <lineage>
        <taxon>Eukaryota</taxon>
        <taxon>Metazoa</taxon>
        <taxon>Ecdysozoa</taxon>
        <taxon>Arthropoda</taxon>
        <taxon>Crustacea</taxon>
        <taxon>Multicrustacea</taxon>
        <taxon>Malacostraca</taxon>
        <taxon>Eumalacostraca</taxon>
        <taxon>Eucarida</taxon>
        <taxon>Decapoda</taxon>
        <taxon>Pleocyemata</taxon>
        <taxon>Caridea</taxon>
        <taxon>Atyoidea</taxon>
        <taxon>Atyidae</taxon>
        <taxon>Halocaridina</taxon>
    </lineage>
</organism>
<keyword evidence="5 13" id="KW-0349">Heme</keyword>
<comment type="subcellular location">
    <subcellularLocation>
        <location evidence="3">Endoplasmic reticulum membrane</location>
        <topology evidence="3">Peripheral membrane protein</topology>
    </subcellularLocation>
    <subcellularLocation>
        <location evidence="2">Microsome membrane</location>
        <topology evidence="2">Peripheral membrane protein</topology>
    </subcellularLocation>
</comment>
<dbReference type="InterPro" id="IPR050476">
    <property type="entry name" value="Insect_CytP450_Detox"/>
</dbReference>
<evidence type="ECO:0000256" key="14">
    <source>
        <dbReference type="RuleBase" id="RU000461"/>
    </source>
</evidence>
<dbReference type="Pfam" id="PF00067">
    <property type="entry name" value="p450"/>
    <property type="match status" value="1"/>
</dbReference>
<protein>
    <recommendedName>
        <fullName evidence="17">Cytochrome P450</fullName>
    </recommendedName>
</protein>
<evidence type="ECO:0000256" key="8">
    <source>
        <dbReference type="ARBA" id="ARBA00022848"/>
    </source>
</evidence>
<dbReference type="PANTHER" id="PTHR24292:SF102">
    <property type="entry name" value="CYTOCHROME P450 FAMILY-RELATED"/>
    <property type="match status" value="1"/>
</dbReference>
<dbReference type="InterPro" id="IPR017972">
    <property type="entry name" value="Cyt_P450_CS"/>
</dbReference>
<comment type="similarity">
    <text evidence="4 14">Belongs to the cytochrome P450 family.</text>
</comment>
<keyword evidence="9 14" id="KW-0560">Oxidoreductase</keyword>
<keyword evidence="10 13" id="KW-0408">Iron</keyword>
<proteinExistence type="inferred from homology"/>
<dbReference type="Proteomes" id="UP001381693">
    <property type="component" value="Unassembled WGS sequence"/>
</dbReference>
<dbReference type="InterPro" id="IPR002401">
    <property type="entry name" value="Cyt_P450_E_grp-I"/>
</dbReference>
<comment type="cofactor">
    <cofactor evidence="1 13">
        <name>heme</name>
        <dbReference type="ChEBI" id="CHEBI:30413"/>
    </cofactor>
</comment>
<evidence type="ECO:0000256" key="13">
    <source>
        <dbReference type="PIRSR" id="PIRSR602401-1"/>
    </source>
</evidence>
<comment type="caution">
    <text evidence="15">The sequence shown here is derived from an EMBL/GenBank/DDBJ whole genome shotgun (WGS) entry which is preliminary data.</text>
</comment>
<evidence type="ECO:0000256" key="1">
    <source>
        <dbReference type="ARBA" id="ARBA00001971"/>
    </source>
</evidence>
<evidence type="ECO:0000256" key="5">
    <source>
        <dbReference type="ARBA" id="ARBA00022617"/>
    </source>
</evidence>
<dbReference type="PROSITE" id="PS00086">
    <property type="entry name" value="CYTOCHROME_P450"/>
    <property type="match status" value="1"/>
</dbReference>
<keyword evidence="11 14" id="KW-0503">Monooxygenase</keyword>
<evidence type="ECO:0008006" key="17">
    <source>
        <dbReference type="Google" id="ProtNLM"/>
    </source>
</evidence>
<evidence type="ECO:0000256" key="11">
    <source>
        <dbReference type="ARBA" id="ARBA00023033"/>
    </source>
</evidence>
<feature type="binding site" description="axial binding residue" evidence="13">
    <location>
        <position position="358"/>
    </location>
    <ligand>
        <name>heme</name>
        <dbReference type="ChEBI" id="CHEBI:30413"/>
    </ligand>
    <ligandPart>
        <name>Fe</name>
        <dbReference type="ChEBI" id="CHEBI:18248"/>
    </ligandPart>
</feature>
<evidence type="ECO:0000256" key="6">
    <source>
        <dbReference type="ARBA" id="ARBA00022723"/>
    </source>
</evidence>
<dbReference type="InterPro" id="IPR036396">
    <property type="entry name" value="Cyt_P450_sf"/>
</dbReference>
<evidence type="ECO:0000256" key="9">
    <source>
        <dbReference type="ARBA" id="ARBA00023002"/>
    </source>
</evidence>
<dbReference type="GO" id="GO:0005789">
    <property type="term" value="C:endoplasmic reticulum membrane"/>
    <property type="evidence" value="ECO:0007669"/>
    <property type="project" value="UniProtKB-SubCell"/>
</dbReference>
<accession>A0AAN8X5S7</accession>
<dbReference type="Gene3D" id="1.10.630.10">
    <property type="entry name" value="Cytochrome P450"/>
    <property type="match status" value="1"/>
</dbReference>
<keyword evidence="6 13" id="KW-0479">Metal-binding</keyword>
<dbReference type="AlphaFoldDB" id="A0AAN8X5S7"/>
<evidence type="ECO:0000313" key="16">
    <source>
        <dbReference type="Proteomes" id="UP001381693"/>
    </source>
</evidence>
<evidence type="ECO:0000256" key="2">
    <source>
        <dbReference type="ARBA" id="ARBA00004174"/>
    </source>
</evidence>
<dbReference type="PRINTS" id="PR00463">
    <property type="entry name" value="EP450I"/>
</dbReference>
<dbReference type="PRINTS" id="PR00385">
    <property type="entry name" value="P450"/>
</dbReference>
<dbReference type="SUPFAM" id="SSF48264">
    <property type="entry name" value="Cytochrome P450"/>
    <property type="match status" value="1"/>
</dbReference>
<keyword evidence="16" id="KW-1185">Reference proteome</keyword>
<name>A0AAN8X5S7_HALRR</name>
<dbReference type="GO" id="GO:0004497">
    <property type="term" value="F:monooxygenase activity"/>
    <property type="evidence" value="ECO:0007669"/>
    <property type="project" value="UniProtKB-KW"/>
</dbReference>
<gene>
    <name evidence="15" type="ORF">SK128_024607</name>
</gene>
<evidence type="ECO:0000256" key="7">
    <source>
        <dbReference type="ARBA" id="ARBA00022824"/>
    </source>
</evidence>
<keyword evidence="7" id="KW-0256">Endoplasmic reticulum</keyword>
<dbReference type="GO" id="GO:0020037">
    <property type="term" value="F:heme binding"/>
    <property type="evidence" value="ECO:0007669"/>
    <property type="project" value="InterPro"/>
</dbReference>
<dbReference type="PANTHER" id="PTHR24292">
    <property type="entry name" value="CYTOCHROME P450"/>
    <property type="match status" value="1"/>
</dbReference>
<sequence>MSLSTALFPSLSTLIFKYMGTGFTPHEKTVLQYVKNVIKKRMESPEPGKTVDALHFMLEAAQLISTEDERVNSSSTNGHEKLVYGSQPNNSQMCDHHSKSEYLQLQTAKDNKENGFPLGVWAAGTLIKDGLQHENSTHKQENFTRENYEERNCDTIKSQSKNQESTKQHYQYMANNKRKYMDVIKTSTDSNSLKHLPPKANKPKLSADEVAANAFLLLLAGYETTSSSLCFTAYLLATHPEVQEKLYEEICQNIKEEEELTYEKVGQLQYLDMVLNESLRCYPPAAGVVTREVDKDYECRGLKFPAKSYILLPIAYMHYNENLWQDPKKFDPERFQPSRRKDIPLGAFIPFGLGPRQCIGARFAITETKLAIARLIYRFRLEPCPLTEKQLKTKATILILAPASSQLYLNCFRR</sequence>
<dbReference type="GO" id="GO:0016705">
    <property type="term" value="F:oxidoreductase activity, acting on paired donors, with incorporation or reduction of molecular oxygen"/>
    <property type="evidence" value="ECO:0007669"/>
    <property type="project" value="InterPro"/>
</dbReference>
<reference evidence="15 16" key="1">
    <citation type="submission" date="2023-11" db="EMBL/GenBank/DDBJ databases">
        <title>Halocaridina rubra genome assembly.</title>
        <authorList>
            <person name="Smith C."/>
        </authorList>
    </citation>
    <scope>NUCLEOTIDE SEQUENCE [LARGE SCALE GENOMIC DNA]</scope>
    <source>
        <strain evidence="15">EP-1</strain>
        <tissue evidence="15">Whole</tissue>
    </source>
</reference>